<proteinExistence type="predicted"/>
<evidence type="ECO:0000256" key="3">
    <source>
        <dbReference type="ARBA" id="ARBA00022827"/>
    </source>
</evidence>
<dbReference type="SUPFAM" id="SSF54373">
    <property type="entry name" value="FAD-linked reductases, C-terminal domain"/>
    <property type="match status" value="1"/>
</dbReference>
<dbReference type="GO" id="GO:0018658">
    <property type="term" value="F:salicylate 1-monooxygenase activity"/>
    <property type="evidence" value="ECO:0007669"/>
    <property type="project" value="UniProtKB-EC"/>
</dbReference>
<dbReference type="Pfam" id="PF01494">
    <property type="entry name" value="FAD_binding_3"/>
    <property type="match status" value="1"/>
</dbReference>
<keyword evidence="5" id="KW-0503">Monooxygenase</keyword>
<feature type="domain" description="FAD-binding" evidence="6">
    <location>
        <begin position="9"/>
        <end position="338"/>
    </location>
</feature>
<evidence type="ECO:0000313" key="8">
    <source>
        <dbReference type="Proteomes" id="UP000528964"/>
    </source>
</evidence>
<comment type="caution">
    <text evidence="7">The sequence shown here is derived from an EMBL/GenBank/DDBJ whole genome shotgun (WGS) entry which is preliminary data.</text>
</comment>
<dbReference type="Gene3D" id="3.50.50.60">
    <property type="entry name" value="FAD/NAD(P)-binding domain"/>
    <property type="match status" value="1"/>
</dbReference>
<evidence type="ECO:0000256" key="4">
    <source>
        <dbReference type="ARBA" id="ARBA00023002"/>
    </source>
</evidence>
<keyword evidence="8" id="KW-1185">Reference proteome</keyword>
<dbReference type="PANTHER" id="PTHR13789:SF318">
    <property type="entry name" value="GERANYLGERANYL DIPHOSPHATE REDUCTASE"/>
    <property type="match status" value="1"/>
</dbReference>
<evidence type="ECO:0000313" key="7">
    <source>
        <dbReference type="EMBL" id="MBB3972450.1"/>
    </source>
</evidence>
<gene>
    <name evidence="7" type="ORF">GGR24_001083</name>
</gene>
<comment type="cofactor">
    <cofactor evidence="1">
        <name>FAD</name>
        <dbReference type="ChEBI" id="CHEBI:57692"/>
    </cofactor>
</comment>
<accession>A0A7W6D142</accession>
<organism evidence="7 8">
    <name type="scientific">Hansschlegelia beijingensis</name>
    <dbReference type="NCBI Taxonomy" id="1133344"/>
    <lineage>
        <taxon>Bacteria</taxon>
        <taxon>Pseudomonadati</taxon>
        <taxon>Pseudomonadota</taxon>
        <taxon>Alphaproteobacteria</taxon>
        <taxon>Hyphomicrobiales</taxon>
        <taxon>Methylopilaceae</taxon>
        <taxon>Hansschlegelia</taxon>
    </lineage>
</organism>
<evidence type="ECO:0000256" key="1">
    <source>
        <dbReference type="ARBA" id="ARBA00001974"/>
    </source>
</evidence>
<sequence>MRSLTTGPALIAGAGVGGLTLALSLARRGVACRLFERAPVLEETGAGVQISPNAGRVLDALGLGPALDAAGTRPQAVAIMDGPGGRLLKALPLGAEAERRWGAPYRVIHRADLQTILLQAARAEPAIALMLGAEVKEARETASGAALELATASGPQAVEGAWVAGADGLGSSIRRAVKLPLAARATGLTAWRTVLPAAAVPAAFELSRVTVALGPGAHFVVYPVRGGREANLVLIGDDQTPRPEELVAGWSRPARDLAGAAGTWTRWPLRDRSPDPRMHRGRIALLGDAAHAALPSLAQGAAFAIEDAAVLARLVAQDGPDPLAAYERARLMRVARLQMRSRRQIGIDHMSGLAARARNLALAAAPASALLAGLDWIYGWRDDA</sequence>
<dbReference type="PANTHER" id="PTHR13789">
    <property type="entry name" value="MONOOXYGENASE"/>
    <property type="match status" value="1"/>
</dbReference>
<reference evidence="7 8" key="1">
    <citation type="submission" date="2020-08" db="EMBL/GenBank/DDBJ databases">
        <title>Genomic Encyclopedia of Type Strains, Phase IV (KMG-IV): sequencing the most valuable type-strain genomes for metagenomic binning, comparative biology and taxonomic classification.</title>
        <authorList>
            <person name="Goeker M."/>
        </authorList>
    </citation>
    <scope>NUCLEOTIDE SEQUENCE [LARGE SCALE GENOMIC DNA]</scope>
    <source>
        <strain evidence="7 8">DSM 25481</strain>
    </source>
</reference>
<evidence type="ECO:0000259" key="6">
    <source>
        <dbReference type="Pfam" id="PF01494"/>
    </source>
</evidence>
<protein>
    <submittedName>
        <fullName evidence="7">Salicylate hydroxylase</fullName>
        <ecNumber evidence="7">1.14.13.1</ecNumber>
    </submittedName>
</protein>
<keyword evidence="3" id="KW-0274">FAD</keyword>
<dbReference type="EC" id="1.14.13.1" evidence="7"/>
<dbReference type="InterPro" id="IPR036188">
    <property type="entry name" value="FAD/NAD-bd_sf"/>
</dbReference>
<evidence type="ECO:0000256" key="2">
    <source>
        <dbReference type="ARBA" id="ARBA00022630"/>
    </source>
</evidence>
<dbReference type="InterPro" id="IPR050493">
    <property type="entry name" value="FAD-dep_Monooxygenase_BioMet"/>
</dbReference>
<keyword evidence="4 7" id="KW-0560">Oxidoreductase</keyword>
<dbReference type="SUPFAM" id="SSF51905">
    <property type="entry name" value="FAD/NAD(P)-binding domain"/>
    <property type="match status" value="1"/>
</dbReference>
<dbReference type="RefSeq" id="WP_343066200.1">
    <property type="nucleotide sequence ID" value="NZ_JACIDR010000001.1"/>
</dbReference>
<dbReference type="PRINTS" id="PR00420">
    <property type="entry name" value="RNGMNOXGNASE"/>
</dbReference>
<dbReference type="EMBL" id="JACIDR010000001">
    <property type="protein sequence ID" value="MBB3972450.1"/>
    <property type="molecule type" value="Genomic_DNA"/>
</dbReference>
<evidence type="ECO:0000256" key="5">
    <source>
        <dbReference type="ARBA" id="ARBA00023033"/>
    </source>
</evidence>
<keyword evidence="2" id="KW-0285">Flavoprotein</keyword>
<dbReference type="AlphaFoldDB" id="A0A7W6D142"/>
<dbReference type="InterPro" id="IPR002938">
    <property type="entry name" value="FAD-bd"/>
</dbReference>
<dbReference type="Proteomes" id="UP000528964">
    <property type="component" value="Unassembled WGS sequence"/>
</dbReference>
<name>A0A7W6D142_9HYPH</name>
<dbReference type="GO" id="GO:0071949">
    <property type="term" value="F:FAD binding"/>
    <property type="evidence" value="ECO:0007669"/>
    <property type="project" value="InterPro"/>
</dbReference>